<feature type="transmembrane region" description="Helical" evidence="1">
    <location>
        <begin position="197"/>
        <end position="215"/>
    </location>
</feature>
<keyword evidence="3" id="KW-1185">Reference proteome</keyword>
<dbReference type="PANTHER" id="PTHR32487:SF13">
    <property type="entry name" value="LOW QUALITY PROTEIN: IRIDOID SYNTHASE-LIKE"/>
    <property type="match status" value="1"/>
</dbReference>
<reference evidence="2" key="1">
    <citation type="journal article" date="2022" name="Int. J. Mol. Sci.">
        <title>Draft Genome of Tanacetum Coccineum: Genomic Comparison of Closely Related Tanacetum-Family Plants.</title>
        <authorList>
            <person name="Yamashiro T."/>
            <person name="Shiraishi A."/>
            <person name="Nakayama K."/>
            <person name="Satake H."/>
        </authorList>
    </citation>
    <scope>NUCLEOTIDE SEQUENCE</scope>
</reference>
<keyword evidence="1" id="KW-1133">Transmembrane helix</keyword>
<proteinExistence type="predicted"/>
<comment type="caution">
    <text evidence="2">The sequence shown here is derived from an EMBL/GenBank/DDBJ whole genome shotgun (WGS) entry which is preliminary data.</text>
</comment>
<gene>
    <name evidence="2" type="ORF">Tco_0908221</name>
</gene>
<dbReference type="InterPro" id="IPR036291">
    <property type="entry name" value="NAD(P)-bd_dom_sf"/>
</dbReference>
<accession>A0ABQ5CQ19</accession>
<evidence type="ECO:0000313" key="3">
    <source>
        <dbReference type="Proteomes" id="UP001151760"/>
    </source>
</evidence>
<sequence>MFQANYNSPVALIAGVTGMVGVALTEALKKPTALGGPWKVYGVSRRLLPTWFPSSLLDKYITLDTLNIENTRKLLAPLATQITHVFWLAINVNESEELNISCNSKMLSNVLNTLTSAPNSTLRHDLGTESRVFFANYVLGNRGMREGLVSSKDCISDRAYALDTCRLITVGHKLSHLSLTESFRRIPRDGIEKTQVVNLKALLLTLTCSVSFLFFASDDSSGRRGRFAVLGFGSAVVAVVALSFVAGSVLDFWAGMVETIVSAIFSMMSCGGFPAESVMEWVMAWLPKCAALQERVGGWEWVDMMVLYCQSSATDDREFERRAGVLLREMEDAYDERMDFIRELEVVPGVIVVVKTTEFLKETLWKDDRRLRKLRNLEMDVNKRAFQKDRFIERI</sequence>
<dbReference type="PANTHER" id="PTHR32487">
    <property type="entry name" value="3-OXO-DELTA(4,5)-STEROID 5-BETA-REDUCTASE"/>
    <property type="match status" value="1"/>
</dbReference>
<keyword evidence="1" id="KW-0472">Membrane</keyword>
<protein>
    <submittedName>
        <fullName evidence="2">3-oxo-delta(4,5)-steroid 5-beta-reductase-like protein</fullName>
    </submittedName>
</protein>
<dbReference type="SUPFAM" id="SSF51735">
    <property type="entry name" value="NAD(P)-binding Rossmann-fold domains"/>
    <property type="match status" value="1"/>
</dbReference>
<dbReference type="Proteomes" id="UP001151760">
    <property type="component" value="Unassembled WGS sequence"/>
</dbReference>
<organism evidence="2 3">
    <name type="scientific">Tanacetum coccineum</name>
    <dbReference type="NCBI Taxonomy" id="301880"/>
    <lineage>
        <taxon>Eukaryota</taxon>
        <taxon>Viridiplantae</taxon>
        <taxon>Streptophyta</taxon>
        <taxon>Embryophyta</taxon>
        <taxon>Tracheophyta</taxon>
        <taxon>Spermatophyta</taxon>
        <taxon>Magnoliopsida</taxon>
        <taxon>eudicotyledons</taxon>
        <taxon>Gunneridae</taxon>
        <taxon>Pentapetalae</taxon>
        <taxon>asterids</taxon>
        <taxon>campanulids</taxon>
        <taxon>Asterales</taxon>
        <taxon>Asteraceae</taxon>
        <taxon>Asteroideae</taxon>
        <taxon>Anthemideae</taxon>
        <taxon>Anthemidinae</taxon>
        <taxon>Tanacetum</taxon>
    </lineage>
</organism>
<name>A0ABQ5CQ19_9ASTR</name>
<evidence type="ECO:0000256" key="1">
    <source>
        <dbReference type="SAM" id="Phobius"/>
    </source>
</evidence>
<feature type="transmembrane region" description="Helical" evidence="1">
    <location>
        <begin position="227"/>
        <end position="246"/>
    </location>
</feature>
<dbReference type="EMBL" id="BQNB010014420">
    <property type="protein sequence ID" value="GJT27946.1"/>
    <property type="molecule type" value="Genomic_DNA"/>
</dbReference>
<keyword evidence="1" id="KW-0812">Transmembrane</keyword>
<dbReference type="Gene3D" id="3.40.50.720">
    <property type="entry name" value="NAD(P)-binding Rossmann-like Domain"/>
    <property type="match status" value="1"/>
</dbReference>
<evidence type="ECO:0000313" key="2">
    <source>
        <dbReference type="EMBL" id="GJT27946.1"/>
    </source>
</evidence>
<reference evidence="2" key="2">
    <citation type="submission" date="2022-01" db="EMBL/GenBank/DDBJ databases">
        <authorList>
            <person name="Yamashiro T."/>
            <person name="Shiraishi A."/>
            <person name="Satake H."/>
            <person name="Nakayama K."/>
        </authorList>
    </citation>
    <scope>NUCLEOTIDE SEQUENCE</scope>
</reference>